<comment type="caution">
    <text evidence="3">The sequence shown here is derived from an EMBL/GenBank/DDBJ whole genome shotgun (WGS) entry which is preliminary data.</text>
</comment>
<sequence>MSRKVFFFGLLVAGLLIFSLYRAKYGAKDTAAELMAVEAQIEEAQREKALLETELAHMSRRDWIEEYARKELGMAPPKPGQMANEGDLDEVVGPPVTTLQVMSVSSEAADTADTDEDAGKAAEAPR</sequence>
<dbReference type="Proteomes" id="UP000027100">
    <property type="component" value="Unassembled WGS sequence"/>
</dbReference>
<feature type="compositionally biased region" description="Basic and acidic residues" evidence="2">
    <location>
        <begin position="117"/>
        <end position="126"/>
    </location>
</feature>
<accession>A0A062V6A4</accession>
<dbReference type="RefSeq" id="WP_051612653.1">
    <property type="nucleotide sequence ID" value="NZ_ARYM01000018.1"/>
</dbReference>
<dbReference type="AlphaFoldDB" id="A0A062V6A4"/>
<dbReference type="eggNOG" id="COG2919">
    <property type="taxonomic scope" value="Bacteria"/>
</dbReference>
<dbReference type="OrthoDB" id="7619873at2"/>
<evidence type="ECO:0000256" key="1">
    <source>
        <dbReference type="SAM" id="Coils"/>
    </source>
</evidence>
<protein>
    <submittedName>
        <fullName evidence="3">Putative cell division protein FtsL</fullName>
    </submittedName>
</protein>
<organism evidence="3 4">
    <name type="scientific">Hyphomonas polymorpha PS728</name>
    <dbReference type="NCBI Taxonomy" id="1280954"/>
    <lineage>
        <taxon>Bacteria</taxon>
        <taxon>Pseudomonadati</taxon>
        <taxon>Pseudomonadota</taxon>
        <taxon>Alphaproteobacteria</taxon>
        <taxon>Hyphomonadales</taxon>
        <taxon>Hyphomonadaceae</taxon>
        <taxon>Hyphomonas</taxon>
    </lineage>
</organism>
<gene>
    <name evidence="3" type="ORF">HPO_14581</name>
</gene>
<name>A0A062V6A4_9PROT</name>
<dbReference type="Pfam" id="PF04977">
    <property type="entry name" value="DivIC"/>
    <property type="match status" value="1"/>
</dbReference>
<evidence type="ECO:0000313" key="3">
    <source>
        <dbReference type="EMBL" id="KCZ97574.1"/>
    </source>
</evidence>
<dbReference type="PATRIC" id="fig|1280954.3.peg.2953"/>
<proteinExistence type="predicted"/>
<keyword evidence="1" id="KW-0175">Coiled coil</keyword>
<keyword evidence="4" id="KW-1185">Reference proteome</keyword>
<dbReference type="InterPro" id="IPR007060">
    <property type="entry name" value="FtsL/DivIC"/>
</dbReference>
<feature type="coiled-coil region" evidence="1">
    <location>
        <begin position="27"/>
        <end position="61"/>
    </location>
</feature>
<evidence type="ECO:0000256" key="2">
    <source>
        <dbReference type="SAM" id="MobiDB-lite"/>
    </source>
</evidence>
<dbReference type="GO" id="GO:0051301">
    <property type="term" value="P:cell division"/>
    <property type="evidence" value="ECO:0007669"/>
    <property type="project" value="UniProtKB-KW"/>
</dbReference>
<feature type="region of interest" description="Disordered" evidence="2">
    <location>
        <begin position="103"/>
        <end position="126"/>
    </location>
</feature>
<dbReference type="STRING" id="1280954.HPO_14581"/>
<reference evidence="3 4" key="1">
    <citation type="journal article" date="2014" name="Antonie Van Leeuwenhoek">
        <title>Hyphomonas beringensis sp. nov. and Hyphomonas chukchiensis sp. nov., isolated from surface seawater of the Bering Sea and Chukchi Sea.</title>
        <authorList>
            <person name="Li C."/>
            <person name="Lai Q."/>
            <person name="Li G."/>
            <person name="Dong C."/>
            <person name="Wang J."/>
            <person name="Liao Y."/>
            <person name="Shao Z."/>
        </authorList>
    </citation>
    <scope>NUCLEOTIDE SEQUENCE [LARGE SCALE GENOMIC DNA]</scope>
    <source>
        <strain evidence="3 4">PS728</strain>
    </source>
</reference>
<dbReference type="EMBL" id="ARYM01000018">
    <property type="protein sequence ID" value="KCZ97574.1"/>
    <property type="molecule type" value="Genomic_DNA"/>
</dbReference>
<keyword evidence="3" id="KW-0131">Cell cycle</keyword>
<keyword evidence="3" id="KW-0132">Cell division</keyword>
<evidence type="ECO:0000313" key="4">
    <source>
        <dbReference type="Proteomes" id="UP000027100"/>
    </source>
</evidence>